<reference evidence="2" key="2">
    <citation type="journal article" date="2022" name="Microbiol. Resour. Announc.">
        <title>Metagenome Sequencing to Explore Phylogenomics of Terrestrial Cyanobacteria.</title>
        <authorList>
            <person name="Ward R.D."/>
            <person name="Stajich J.E."/>
            <person name="Johansen J.R."/>
            <person name="Huntemann M."/>
            <person name="Clum A."/>
            <person name="Foster B."/>
            <person name="Foster B."/>
            <person name="Roux S."/>
            <person name="Palaniappan K."/>
            <person name="Varghese N."/>
            <person name="Mukherjee S."/>
            <person name="Reddy T.B.K."/>
            <person name="Daum C."/>
            <person name="Copeland A."/>
            <person name="Chen I.A."/>
            <person name="Ivanova N.N."/>
            <person name="Kyrpides N.C."/>
            <person name="Shapiro N."/>
            <person name="Eloe-Fadrosh E.A."/>
            <person name="Pietrasiak N."/>
        </authorList>
    </citation>
    <scope>NUCLEOTIDE SEQUENCE</scope>
    <source>
        <strain evidence="2">UHER 2000/2452</strain>
    </source>
</reference>
<evidence type="ECO:0000256" key="1">
    <source>
        <dbReference type="SAM" id="Phobius"/>
    </source>
</evidence>
<name>A0A951Q9Y3_9CYAN</name>
<feature type="transmembrane region" description="Helical" evidence="1">
    <location>
        <begin position="12"/>
        <end position="30"/>
    </location>
</feature>
<dbReference type="EMBL" id="JAHHHD010000012">
    <property type="protein sequence ID" value="MBW4659442.1"/>
    <property type="molecule type" value="Genomic_DNA"/>
</dbReference>
<protein>
    <submittedName>
        <fullName evidence="2">Uncharacterized protein</fullName>
    </submittedName>
</protein>
<sequence length="161" mass="17123">MEKLSFQTLRYLWLAGGICFTVGAIPAIAVPSSLTDTGLTDTGFQIAQVLPEPQATLKLTGFRATVNLSNQTDRPISYAVVGETAPRSLEKGASVMLQNLRLPSSLLLRANDDSTSERLFFNIGVAAGDTAGVLNVTVKDANPNDGNTSVYLDTNGKVYVD</sequence>
<dbReference type="Proteomes" id="UP000757435">
    <property type="component" value="Unassembled WGS sequence"/>
</dbReference>
<keyword evidence="1" id="KW-0812">Transmembrane</keyword>
<dbReference type="AlphaFoldDB" id="A0A951Q9Y3"/>
<organism evidence="2 3">
    <name type="scientific">Drouetiella hepatica Uher 2000/2452</name>
    <dbReference type="NCBI Taxonomy" id="904376"/>
    <lineage>
        <taxon>Bacteria</taxon>
        <taxon>Bacillati</taxon>
        <taxon>Cyanobacteriota</taxon>
        <taxon>Cyanophyceae</taxon>
        <taxon>Oculatellales</taxon>
        <taxon>Oculatellaceae</taxon>
        <taxon>Drouetiella</taxon>
    </lineage>
</organism>
<comment type="caution">
    <text evidence="2">The sequence shown here is derived from an EMBL/GenBank/DDBJ whole genome shotgun (WGS) entry which is preliminary data.</text>
</comment>
<proteinExistence type="predicted"/>
<reference evidence="2" key="1">
    <citation type="submission" date="2021-05" db="EMBL/GenBank/DDBJ databases">
        <authorList>
            <person name="Pietrasiak N."/>
            <person name="Ward R."/>
            <person name="Stajich J.E."/>
            <person name="Kurbessoian T."/>
        </authorList>
    </citation>
    <scope>NUCLEOTIDE SEQUENCE</scope>
    <source>
        <strain evidence="2">UHER 2000/2452</strain>
    </source>
</reference>
<keyword evidence="1" id="KW-0472">Membrane</keyword>
<gene>
    <name evidence="2" type="ORF">KME15_12265</name>
</gene>
<accession>A0A951Q9Y3</accession>
<keyword evidence="1" id="KW-1133">Transmembrane helix</keyword>
<evidence type="ECO:0000313" key="2">
    <source>
        <dbReference type="EMBL" id="MBW4659442.1"/>
    </source>
</evidence>
<evidence type="ECO:0000313" key="3">
    <source>
        <dbReference type="Proteomes" id="UP000757435"/>
    </source>
</evidence>